<keyword evidence="3" id="KW-0560">Oxidoreductase</keyword>
<gene>
    <name evidence="5" type="ORF">K505DRAFT_341398</name>
</gene>
<keyword evidence="2" id="KW-0521">NADP</keyword>
<evidence type="ECO:0000256" key="3">
    <source>
        <dbReference type="ARBA" id="ARBA00023002"/>
    </source>
</evidence>
<dbReference type="OrthoDB" id="419598at2759"/>
<dbReference type="PANTHER" id="PTHR47706">
    <property type="entry name" value="NMRA-LIKE FAMILY PROTEIN"/>
    <property type="match status" value="1"/>
</dbReference>
<evidence type="ECO:0000256" key="1">
    <source>
        <dbReference type="ARBA" id="ARBA00005725"/>
    </source>
</evidence>
<evidence type="ECO:0000313" key="6">
    <source>
        <dbReference type="Proteomes" id="UP000799757"/>
    </source>
</evidence>
<dbReference type="InterPro" id="IPR051609">
    <property type="entry name" value="NmrA/Isoflavone_reductase-like"/>
</dbReference>
<evidence type="ECO:0000256" key="2">
    <source>
        <dbReference type="ARBA" id="ARBA00022857"/>
    </source>
</evidence>
<dbReference type="InterPro" id="IPR036291">
    <property type="entry name" value="NAD(P)-bd_dom_sf"/>
</dbReference>
<dbReference type="PANTHER" id="PTHR47706:SF9">
    <property type="entry name" value="NMRA-LIKE DOMAIN-CONTAINING PROTEIN-RELATED"/>
    <property type="match status" value="1"/>
</dbReference>
<feature type="domain" description="NAD(P)-binding" evidence="4">
    <location>
        <begin position="9"/>
        <end position="105"/>
    </location>
</feature>
<evidence type="ECO:0000313" key="5">
    <source>
        <dbReference type="EMBL" id="KAF2789278.1"/>
    </source>
</evidence>
<organism evidence="5 6">
    <name type="scientific">Melanomma pulvis-pyrius CBS 109.77</name>
    <dbReference type="NCBI Taxonomy" id="1314802"/>
    <lineage>
        <taxon>Eukaryota</taxon>
        <taxon>Fungi</taxon>
        <taxon>Dikarya</taxon>
        <taxon>Ascomycota</taxon>
        <taxon>Pezizomycotina</taxon>
        <taxon>Dothideomycetes</taxon>
        <taxon>Pleosporomycetidae</taxon>
        <taxon>Pleosporales</taxon>
        <taxon>Melanommataceae</taxon>
        <taxon>Melanomma</taxon>
    </lineage>
</organism>
<dbReference type="Proteomes" id="UP000799757">
    <property type="component" value="Unassembled WGS sequence"/>
</dbReference>
<dbReference type="GO" id="GO:0016491">
    <property type="term" value="F:oxidoreductase activity"/>
    <property type="evidence" value="ECO:0007669"/>
    <property type="project" value="UniProtKB-KW"/>
</dbReference>
<dbReference type="Gene3D" id="3.90.25.10">
    <property type="entry name" value="UDP-galactose 4-epimerase, domain 1"/>
    <property type="match status" value="1"/>
</dbReference>
<evidence type="ECO:0000259" key="4">
    <source>
        <dbReference type="Pfam" id="PF13460"/>
    </source>
</evidence>
<proteinExistence type="inferred from homology"/>
<dbReference type="Gene3D" id="3.40.50.720">
    <property type="entry name" value="NAD(P)-binding Rossmann-like Domain"/>
    <property type="match status" value="1"/>
</dbReference>
<comment type="similarity">
    <text evidence="1">Belongs to the NmrA-type oxidoreductase family. Isoflavone reductase subfamily.</text>
</comment>
<reference evidence="5" key="1">
    <citation type="journal article" date="2020" name="Stud. Mycol.">
        <title>101 Dothideomycetes genomes: a test case for predicting lifestyles and emergence of pathogens.</title>
        <authorList>
            <person name="Haridas S."/>
            <person name="Albert R."/>
            <person name="Binder M."/>
            <person name="Bloem J."/>
            <person name="Labutti K."/>
            <person name="Salamov A."/>
            <person name="Andreopoulos B."/>
            <person name="Baker S."/>
            <person name="Barry K."/>
            <person name="Bills G."/>
            <person name="Bluhm B."/>
            <person name="Cannon C."/>
            <person name="Castanera R."/>
            <person name="Culley D."/>
            <person name="Daum C."/>
            <person name="Ezra D."/>
            <person name="Gonzalez J."/>
            <person name="Henrissat B."/>
            <person name="Kuo A."/>
            <person name="Liang C."/>
            <person name="Lipzen A."/>
            <person name="Lutzoni F."/>
            <person name="Magnuson J."/>
            <person name="Mondo S."/>
            <person name="Nolan M."/>
            <person name="Ohm R."/>
            <person name="Pangilinan J."/>
            <person name="Park H.-J."/>
            <person name="Ramirez L."/>
            <person name="Alfaro M."/>
            <person name="Sun H."/>
            <person name="Tritt A."/>
            <person name="Yoshinaga Y."/>
            <person name="Zwiers L.-H."/>
            <person name="Turgeon B."/>
            <person name="Goodwin S."/>
            <person name="Spatafora J."/>
            <person name="Crous P."/>
            <person name="Grigoriev I."/>
        </authorList>
    </citation>
    <scope>NUCLEOTIDE SEQUENCE</scope>
    <source>
        <strain evidence="5">CBS 109.77</strain>
    </source>
</reference>
<name>A0A6A6WZC4_9PLEO</name>
<dbReference type="InterPro" id="IPR016040">
    <property type="entry name" value="NAD(P)-bd_dom"/>
</dbReference>
<accession>A0A6A6WZC4</accession>
<dbReference type="SUPFAM" id="SSF51735">
    <property type="entry name" value="NAD(P)-binding Rossmann-fold domains"/>
    <property type="match status" value="1"/>
</dbReference>
<sequence>MTLTIGIAGITGKFGRTLATHLLSLPSTTIRGLSRSPSTLPPSLATSPRITLLQGAASDPAAARALAKGCDVVVCCYLGPNALMTNAQKLLVDACAAERVPRYIPSDYCLDFTRLAYGQLPAKDPMKDVMAYVEATPNVAGVHVLIGVLMETWWSRVFGVWDPEAPALRFWGDGDDEWECTTYGDAAAFVAQVAVDEGAVGVMKFVGDRKSTREIAQIFESVYHVKPALESRGSLEDLYKRMHEVRDEDPAAAINYMPMFYNYYCSNGQTHLGADLDNEKYPDVKAVTFEGFLKANRMEDLWGAKEKVGSSV</sequence>
<keyword evidence="6" id="KW-1185">Reference proteome</keyword>
<dbReference type="Pfam" id="PF13460">
    <property type="entry name" value="NAD_binding_10"/>
    <property type="match status" value="1"/>
</dbReference>
<dbReference type="AlphaFoldDB" id="A0A6A6WZC4"/>
<protein>
    <submittedName>
        <fullName evidence="5">NAD(P)-binding protein</fullName>
    </submittedName>
</protein>
<dbReference type="EMBL" id="MU002149">
    <property type="protein sequence ID" value="KAF2789278.1"/>
    <property type="molecule type" value="Genomic_DNA"/>
</dbReference>